<dbReference type="AlphaFoldDB" id="A0A8H4RBU6"/>
<reference evidence="2 3" key="1">
    <citation type="submission" date="2020-03" db="EMBL/GenBank/DDBJ databases">
        <title>Draft Genome Sequence of Cudoniella acicularis.</title>
        <authorList>
            <person name="Buettner E."/>
            <person name="Kellner H."/>
        </authorList>
    </citation>
    <scope>NUCLEOTIDE SEQUENCE [LARGE SCALE GENOMIC DNA]</scope>
    <source>
        <strain evidence="2 3">DSM 108380</strain>
    </source>
</reference>
<keyword evidence="3" id="KW-1185">Reference proteome</keyword>
<evidence type="ECO:0000259" key="1">
    <source>
        <dbReference type="Pfam" id="PF22942"/>
    </source>
</evidence>
<dbReference type="Proteomes" id="UP000566819">
    <property type="component" value="Unassembled WGS sequence"/>
</dbReference>
<dbReference type="InterPro" id="IPR054289">
    <property type="entry name" value="DUF7025"/>
</dbReference>
<feature type="domain" description="DUF7025" evidence="1">
    <location>
        <begin position="176"/>
        <end position="258"/>
    </location>
</feature>
<dbReference type="Pfam" id="PF22942">
    <property type="entry name" value="DUF7025"/>
    <property type="match status" value="1"/>
</dbReference>
<proteinExistence type="predicted"/>
<comment type="caution">
    <text evidence="2">The sequence shown here is derived from an EMBL/GenBank/DDBJ whole genome shotgun (WGS) entry which is preliminary data.</text>
</comment>
<name>A0A8H4RBU6_9HELO</name>
<dbReference type="OrthoDB" id="10042665at2759"/>
<protein>
    <recommendedName>
        <fullName evidence="1">DUF7025 domain-containing protein</fullName>
    </recommendedName>
</protein>
<dbReference type="PANTHER" id="PTHR46411:SF2">
    <property type="entry name" value="AAA+ ATPASE DOMAIN-CONTAINING PROTEIN"/>
    <property type="match status" value="1"/>
</dbReference>
<accession>A0A8H4RBU6</accession>
<evidence type="ECO:0000313" key="3">
    <source>
        <dbReference type="Proteomes" id="UP000566819"/>
    </source>
</evidence>
<dbReference type="EMBL" id="JAAMPI010001273">
    <property type="protein sequence ID" value="KAF4625884.1"/>
    <property type="molecule type" value="Genomic_DNA"/>
</dbReference>
<organism evidence="2 3">
    <name type="scientific">Cudoniella acicularis</name>
    <dbReference type="NCBI Taxonomy" id="354080"/>
    <lineage>
        <taxon>Eukaryota</taxon>
        <taxon>Fungi</taxon>
        <taxon>Dikarya</taxon>
        <taxon>Ascomycota</taxon>
        <taxon>Pezizomycotina</taxon>
        <taxon>Leotiomycetes</taxon>
        <taxon>Helotiales</taxon>
        <taxon>Tricladiaceae</taxon>
        <taxon>Cudoniella</taxon>
    </lineage>
</organism>
<evidence type="ECO:0000313" key="2">
    <source>
        <dbReference type="EMBL" id="KAF4625884.1"/>
    </source>
</evidence>
<dbReference type="PANTHER" id="PTHR46411">
    <property type="entry name" value="FAMILY ATPASE, PUTATIVE-RELATED"/>
    <property type="match status" value="1"/>
</dbReference>
<gene>
    <name evidence="2" type="ORF">G7Y89_g12277</name>
</gene>
<sequence length="305" mass="35237">MEPFDLATPGVFVSARVDPDEVEDGRGLRCEMKTYEARYNSAGVRTTLQAGIKRVEKEPRERNHDSAFVLTRYYTKDKELDYTELEVRSPHIRAALRAVIKEYPGLTFDTGKIIIRDEPKCLFHYRNELRAYGVRLDDQVAVEHLVFILNYMYKTLENEISSYYAFMESPSIAPGIEHKNLWMAFRPSDLIYTKIDGTEKVVLLKSTSKSRDFWRLHTEEIQYNGTNYGRRCVIIAIPYYDGYKSLEELNACPLQHHQRKDAITNSLIARGKKISQLTRYPPSILRGACKHAITISVKYYCGRGG</sequence>